<proteinExistence type="predicted"/>
<keyword evidence="2" id="KW-1185">Reference proteome</keyword>
<gene>
    <name evidence="1" type="ORF">PBY51_005322</name>
</gene>
<reference evidence="1 2" key="1">
    <citation type="journal article" date="2023" name="Genes (Basel)">
        <title>Chromosome-Level Genome Assembly and Circadian Gene Repertoire of the Patagonia Blennie Eleginops maclovinus-The Closest Ancestral Proxy of Antarctic Cryonotothenioids.</title>
        <authorList>
            <person name="Cheng C.C."/>
            <person name="Rivera-Colon A.G."/>
            <person name="Minhas B.F."/>
            <person name="Wilson L."/>
            <person name="Rayamajhi N."/>
            <person name="Vargas-Chacoff L."/>
            <person name="Catchen J.M."/>
        </authorList>
    </citation>
    <scope>NUCLEOTIDE SEQUENCE [LARGE SCALE GENOMIC DNA]</scope>
    <source>
        <strain evidence="1">JMC-PN-2008</strain>
    </source>
</reference>
<organism evidence="1 2">
    <name type="scientific">Eleginops maclovinus</name>
    <name type="common">Patagonian blennie</name>
    <name type="synonym">Eleginus maclovinus</name>
    <dbReference type="NCBI Taxonomy" id="56733"/>
    <lineage>
        <taxon>Eukaryota</taxon>
        <taxon>Metazoa</taxon>
        <taxon>Chordata</taxon>
        <taxon>Craniata</taxon>
        <taxon>Vertebrata</taxon>
        <taxon>Euteleostomi</taxon>
        <taxon>Actinopterygii</taxon>
        <taxon>Neopterygii</taxon>
        <taxon>Teleostei</taxon>
        <taxon>Neoteleostei</taxon>
        <taxon>Acanthomorphata</taxon>
        <taxon>Eupercaria</taxon>
        <taxon>Perciformes</taxon>
        <taxon>Notothenioidei</taxon>
        <taxon>Eleginopidae</taxon>
        <taxon>Eleginops</taxon>
    </lineage>
</organism>
<evidence type="ECO:0000313" key="1">
    <source>
        <dbReference type="EMBL" id="KAK5855194.1"/>
    </source>
</evidence>
<evidence type="ECO:0000313" key="2">
    <source>
        <dbReference type="Proteomes" id="UP001346869"/>
    </source>
</evidence>
<sequence length="47" mass="5403">MLRFLCCCFSSGDTANERQPLCTLDHLTWMKLDQPGRAGQHTVMHRP</sequence>
<dbReference type="Proteomes" id="UP001346869">
    <property type="component" value="Unassembled WGS sequence"/>
</dbReference>
<comment type="caution">
    <text evidence="1">The sequence shown here is derived from an EMBL/GenBank/DDBJ whole genome shotgun (WGS) entry which is preliminary data.</text>
</comment>
<dbReference type="EMBL" id="JAUZQC010000018">
    <property type="protein sequence ID" value="KAK5855194.1"/>
    <property type="molecule type" value="Genomic_DNA"/>
</dbReference>
<name>A0AAN8AGJ8_ELEMC</name>
<accession>A0AAN8AGJ8</accession>
<protein>
    <submittedName>
        <fullName evidence="1">Uncharacterized protein</fullName>
    </submittedName>
</protein>
<reference evidence="1 2" key="2">
    <citation type="journal article" date="2023" name="Mol. Biol. Evol.">
        <title>Genomics of Secondarily Temperate Adaptation in the Only Non-Antarctic Icefish.</title>
        <authorList>
            <person name="Rivera-Colon A.G."/>
            <person name="Rayamajhi N."/>
            <person name="Minhas B.F."/>
            <person name="Madrigal G."/>
            <person name="Bilyk K.T."/>
            <person name="Yoon V."/>
            <person name="Hune M."/>
            <person name="Gregory S."/>
            <person name="Cheng C.H.C."/>
            <person name="Catchen J.M."/>
        </authorList>
    </citation>
    <scope>NUCLEOTIDE SEQUENCE [LARGE SCALE GENOMIC DNA]</scope>
    <source>
        <strain evidence="1">JMC-PN-2008</strain>
    </source>
</reference>
<dbReference type="AlphaFoldDB" id="A0AAN8AGJ8"/>